<organism evidence="1 2">
    <name type="scientific">Anopheles stephensi</name>
    <name type="common">Indo-Pakistan malaria mosquito</name>
    <dbReference type="NCBI Taxonomy" id="30069"/>
    <lineage>
        <taxon>Eukaryota</taxon>
        <taxon>Metazoa</taxon>
        <taxon>Ecdysozoa</taxon>
        <taxon>Arthropoda</taxon>
        <taxon>Hexapoda</taxon>
        <taxon>Insecta</taxon>
        <taxon>Pterygota</taxon>
        <taxon>Neoptera</taxon>
        <taxon>Endopterygota</taxon>
        <taxon>Diptera</taxon>
        <taxon>Nematocera</taxon>
        <taxon>Culicoidea</taxon>
        <taxon>Culicidae</taxon>
        <taxon>Anophelinae</taxon>
        <taxon>Anopheles</taxon>
    </lineage>
</organism>
<protein>
    <submittedName>
        <fullName evidence="1">Uncharacterized protein</fullName>
    </submittedName>
</protein>
<dbReference type="AlphaFoldDB" id="A0A182YRA7"/>
<evidence type="ECO:0000313" key="2">
    <source>
        <dbReference type="Proteomes" id="UP000076408"/>
    </source>
</evidence>
<proteinExistence type="predicted"/>
<dbReference type="Proteomes" id="UP000076408">
    <property type="component" value="Unassembled WGS sequence"/>
</dbReference>
<sequence length="102" mass="12066">MGIENLLRKNSRRRTRNQISANYTYVYNLQKNSLTRDKLCKLKMIWEKHCVVLVNDVIHCEEMKWLMIAHSNLKKDNILCGLSGTTDVRKVLQNFTPQIIFQ</sequence>
<evidence type="ECO:0000313" key="1">
    <source>
        <dbReference type="EnsemblMetazoa" id="ASTEI10993-PA"/>
    </source>
</evidence>
<dbReference type="EnsemblMetazoa" id="ASTEI10993-RA">
    <property type="protein sequence ID" value="ASTEI10993-PA"/>
    <property type="gene ID" value="ASTEI10993"/>
</dbReference>
<name>A0A182YRA7_ANOST</name>
<accession>A0A182YRA7</accession>
<reference evidence="2" key="1">
    <citation type="journal article" date="2014" name="Genome Biol.">
        <title>Genome analysis of a major urban malaria vector mosquito, Anopheles stephensi.</title>
        <authorList>
            <person name="Jiang X."/>
            <person name="Peery A."/>
            <person name="Hall A.B."/>
            <person name="Sharma A."/>
            <person name="Chen X.G."/>
            <person name="Waterhouse R.M."/>
            <person name="Komissarov A."/>
            <person name="Riehle M.M."/>
            <person name="Shouche Y."/>
            <person name="Sharakhova M.V."/>
            <person name="Lawson D."/>
            <person name="Pakpour N."/>
            <person name="Arensburger P."/>
            <person name="Davidson V.L."/>
            <person name="Eiglmeier K."/>
            <person name="Emrich S."/>
            <person name="George P."/>
            <person name="Kennedy R.C."/>
            <person name="Mane S.P."/>
            <person name="Maslen G."/>
            <person name="Oringanje C."/>
            <person name="Qi Y."/>
            <person name="Settlage R."/>
            <person name="Tojo M."/>
            <person name="Tubio J.M."/>
            <person name="Unger M.F."/>
            <person name="Wang B."/>
            <person name="Vernick K.D."/>
            <person name="Ribeiro J.M."/>
            <person name="James A.A."/>
            <person name="Michel K."/>
            <person name="Riehle M.A."/>
            <person name="Luckhart S."/>
            <person name="Sharakhov I.V."/>
            <person name="Tu Z."/>
        </authorList>
    </citation>
    <scope>NUCLEOTIDE SEQUENCE [LARGE SCALE GENOMIC DNA]</scope>
    <source>
        <strain evidence="2">Indian</strain>
    </source>
</reference>
<keyword evidence="2" id="KW-1185">Reference proteome</keyword>
<dbReference type="VEuPathDB" id="VectorBase:ASTEI10993"/>
<reference evidence="1" key="2">
    <citation type="submission" date="2020-05" db="UniProtKB">
        <authorList>
            <consortium name="EnsemblMetazoa"/>
        </authorList>
    </citation>
    <scope>IDENTIFICATION</scope>
    <source>
        <strain evidence="1">Indian</strain>
    </source>
</reference>
<dbReference type="VEuPathDB" id="VectorBase:ASTE009481"/>